<evidence type="ECO:0000259" key="12">
    <source>
        <dbReference type="Pfam" id="PF00593"/>
    </source>
</evidence>
<evidence type="ECO:0000256" key="3">
    <source>
        <dbReference type="ARBA" id="ARBA00022452"/>
    </source>
</evidence>
<evidence type="ECO:0000256" key="11">
    <source>
        <dbReference type="SAM" id="SignalP"/>
    </source>
</evidence>
<comment type="subcellular location">
    <subcellularLocation>
        <location evidence="1 8">Cell outer membrane</location>
        <topology evidence="1 8">Multi-pass membrane protein</topology>
    </subcellularLocation>
</comment>
<evidence type="ECO:0000256" key="6">
    <source>
        <dbReference type="ARBA" id="ARBA00023136"/>
    </source>
</evidence>
<evidence type="ECO:0000256" key="5">
    <source>
        <dbReference type="ARBA" id="ARBA00023077"/>
    </source>
</evidence>
<feature type="domain" description="TonB-dependent receptor plug" evidence="13">
    <location>
        <begin position="83"/>
        <end position="199"/>
    </location>
</feature>
<dbReference type="SUPFAM" id="SSF56935">
    <property type="entry name" value="Porins"/>
    <property type="match status" value="1"/>
</dbReference>
<dbReference type="AlphaFoldDB" id="A0A432LV75"/>
<evidence type="ECO:0000259" key="13">
    <source>
        <dbReference type="Pfam" id="PF07715"/>
    </source>
</evidence>
<keyword evidence="7 8" id="KW-0998">Cell outer membrane</keyword>
<keyword evidence="15" id="KW-1185">Reference proteome</keyword>
<evidence type="ECO:0000256" key="4">
    <source>
        <dbReference type="ARBA" id="ARBA00022692"/>
    </source>
</evidence>
<proteinExistence type="inferred from homology"/>
<evidence type="ECO:0000256" key="2">
    <source>
        <dbReference type="ARBA" id="ARBA00022448"/>
    </source>
</evidence>
<dbReference type="InterPro" id="IPR012910">
    <property type="entry name" value="Plug_dom"/>
</dbReference>
<evidence type="ECO:0000313" key="15">
    <source>
        <dbReference type="Proteomes" id="UP000267077"/>
    </source>
</evidence>
<sequence>MTSHIHSRYVRDCTRHLVRKQVSTLIGLALAASSMVTFAQDTTTPATAQQNQAPSPAPPSSQNAQQLQTITVTGSALPRVDTETPSPVTVITAQQIARSGFTTVSDVVRSISADNSGSLPTSFTGAFAAGSSGVALRGLTVNSTLVLVDGKRLASYPLADDGERSFVDLNTIPLASVERIEVLKDGASSIYGADAIAGVVNIIMKPGYQGVEGTIDVGNSQHGGGFTKKATFLAGGGDLNTDHYNAYFSAQYESDNVIYNRERSFPYNTGNLSSLGGFNLNGGQGTNTSNFPGSIYGSVAPGTLTNPAQGFIGGVTQVPGSLYSPLRPCGAGSFYTTNANGSFCEQDFINQYNQVQPKTQNGGLYGRITVKINDTTKAYLSASYMEQKTYTIIAPPAQIQTLVPNNTNGIALPPVLTTGPNAGQLNPNDPYAAAGEYALLNYAFGPLGGTGANYDNHNLRVVGDVSGTAGDWNFDASVALNHVWLDVDNFGFLSYPALLNAITSGSYNFINPGANSSASLNTLAPAITKTSTSDMDVLDVSGNRELWDLPGGPMGLAIGTQVRHEAQNDPALNPDDVYQGLGIAQTKGSRDVAGLYAEFDMPLLDSLEVDASGRYDHYSDFGNNFSPKIGFKWKPLDWVAIRGTYSKGFRAPSFSENGSSSAEGFIPEYVAPLNYQAEHGYSTYATTPYSLAEYSLANHNIKPEKARNFTFGVVVQPASWLNASLDYYNIVKSNVIVTPDFNDAIAQYYANNGVISIPGITAVQDVPDPAAPNALPRAIELIGEYTNANYLKTTGVDLDLQVHFDFGGGFHYTSELQGTQIFEWYLVEPNGQKETYVGTQGPYNLSSGAGTPRTKGSWSNTIEYGPATVTGTFYYTSSMSEIGEDLGFYPGSCEALNTEGQFFPSNCRTGSFTDFDLVGSYEINRHISVTASIMNVFDRKPPFDPANYAAINYNPTYAFAGIVGRFWNVGVKLKF</sequence>
<dbReference type="RefSeq" id="WP_126672510.1">
    <property type="nucleotide sequence ID" value="NZ_RYZR01000003.1"/>
</dbReference>
<dbReference type="Proteomes" id="UP000267077">
    <property type="component" value="Unassembled WGS sequence"/>
</dbReference>
<organism evidence="14 15">
    <name type="scientific">Dyella dinghuensis</name>
    <dbReference type="NCBI Taxonomy" id="1920169"/>
    <lineage>
        <taxon>Bacteria</taxon>
        <taxon>Pseudomonadati</taxon>
        <taxon>Pseudomonadota</taxon>
        <taxon>Gammaproteobacteria</taxon>
        <taxon>Lysobacterales</taxon>
        <taxon>Rhodanobacteraceae</taxon>
        <taxon>Dyella</taxon>
    </lineage>
</organism>
<keyword evidence="14" id="KW-0675">Receptor</keyword>
<evidence type="ECO:0000256" key="7">
    <source>
        <dbReference type="ARBA" id="ARBA00023237"/>
    </source>
</evidence>
<keyword evidence="5 9" id="KW-0798">TonB box</keyword>
<dbReference type="PANTHER" id="PTHR47234">
    <property type="match status" value="1"/>
</dbReference>
<evidence type="ECO:0000256" key="9">
    <source>
        <dbReference type="RuleBase" id="RU003357"/>
    </source>
</evidence>
<keyword evidence="2 8" id="KW-0813">Transport</keyword>
<dbReference type="PROSITE" id="PS52016">
    <property type="entry name" value="TONB_DEPENDENT_REC_3"/>
    <property type="match status" value="1"/>
</dbReference>
<dbReference type="InterPro" id="IPR039426">
    <property type="entry name" value="TonB-dep_rcpt-like"/>
</dbReference>
<keyword evidence="3 8" id="KW-1134">Transmembrane beta strand</keyword>
<dbReference type="InterPro" id="IPR000531">
    <property type="entry name" value="Beta-barrel_TonB"/>
</dbReference>
<evidence type="ECO:0000256" key="1">
    <source>
        <dbReference type="ARBA" id="ARBA00004571"/>
    </source>
</evidence>
<dbReference type="PANTHER" id="PTHR47234:SF2">
    <property type="entry name" value="TONB-DEPENDENT RECEPTOR"/>
    <property type="match status" value="1"/>
</dbReference>
<dbReference type="OrthoDB" id="6276154at2"/>
<feature type="region of interest" description="Disordered" evidence="10">
    <location>
        <begin position="42"/>
        <end position="64"/>
    </location>
</feature>
<keyword evidence="6 8" id="KW-0472">Membrane</keyword>
<dbReference type="Pfam" id="PF00593">
    <property type="entry name" value="TonB_dep_Rec_b-barrel"/>
    <property type="match status" value="1"/>
</dbReference>
<evidence type="ECO:0000256" key="10">
    <source>
        <dbReference type="SAM" id="MobiDB-lite"/>
    </source>
</evidence>
<keyword evidence="11" id="KW-0732">Signal</keyword>
<dbReference type="GO" id="GO:0009279">
    <property type="term" value="C:cell outer membrane"/>
    <property type="evidence" value="ECO:0007669"/>
    <property type="project" value="UniProtKB-SubCell"/>
</dbReference>
<name>A0A432LV75_9GAMM</name>
<dbReference type="Gene3D" id="2.40.170.20">
    <property type="entry name" value="TonB-dependent receptor, beta-barrel domain"/>
    <property type="match status" value="1"/>
</dbReference>
<evidence type="ECO:0000256" key="8">
    <source>
        <dbReference type="PROSITE-ProRule" id="PRU01360"/>
    </source>
</evidence>
<dbReference type="CDD" id="cd01347">
    <property type="entry name" value="ligand_gated_channel"/>
    <property type="match status" value="1"/>
</dbReference>
<feature type="chain" id="PRO_5019465529" evidence="11">
    <location>
        <begin position="40"/>
        <end position="975"/>
    </location>
</feature>
<reference evidence="14 15" key="1">
    <citation type="submission" date="2018-12" db="EMBL/GenBank/DDBJ databases">
        <title>Dyella dinghuensis sp. nov. DHOA06 and Dyella choica sp. nov. 4M-K27, isolated from forest soil.</title>
        <authorList>
            <person name="Qiu L.-H."/>
            <person name="Gao Z.-H."/>
        </authorList>
    </citation>
    <scope>NUCLEOTIDE SEQUENCE [LARGE SCALE GENOMIC DNA]</scope>
    <source>
        <strain evidence="14 15">DHOA06</strain>
    </source>
</reference>
<feature type="domain" description="TonB-dependent receptor-like beta-barrel" evidence="12">
    <location>
        <begin position="425"/>
        <end position="936"/>
    </location>
</feature>
<feature type="signal peptide" evidence="11">
    <location>
        <begin position="1"/>
        <end position="39"/>
    </location>
</feature>
<accession>A0A432LV75</accession>
<dbReference type="EMBL" id="RYZR01000003">
    <property type="protein sequence ID" value="RUL65878.1"/>
    <property type="molecule type" value="Genomic_DNA"/>
</dbReference>
<comment type="similarity">
    <text evidence="8 9">Belongs to the TonB-dependent receptor family.</text>
</comment>
<dbReference type="Gene3D" id="2.170.130.10">
    <property type="entry name" value="TonB-dependent receptor, plug domain"/>
    <property type="match status" value="1"/>
</dbReference>
<dbReference type="InterPro" id="IPR036942">
    <property type="entry name" value="Beta-barrel_TonB_sf"/>
</dbReference>
<dbReference type="InterPro" id="IPR037066">
    <property type="entry name" value="Plug_dom_sf"/>
</dbReference>
<dbReference type="Pfam" id="PF07715">
    <property type="entry name" value="Plug"/>
    <property type="match status" value="1"/>
</dbReference>
<comment type="caution">
    <text evidence="14">The sequence shown here is derived from an EMBL/GenBank/DDBJ whole genome shotgun (WGS) entry which is preliminary data.</text>
</comment>
<protein>
    <submittedName>
        <fullName evidence="14">TonB-dependent receptor</fullName>
    </submittedName>
</protein>
<evidence type="ECO:0000313" key="14">
    <source>
        <dbReference type="EMBL" id="RUL65878.1"/>
    </source>
</evidence>
<keyword evidence="4 8" id="KW-0812">Transmembrane</keyword>
<gene>
    <name evidence="14" type="ORF">EKH79_03990</name>
</gene>